<accession>A0A6M3JAD2</accession>
<reference evidence="1" key="1">
    <citation type="submission" date="2020-03" db="EMBL/GenBank/DDBJ databases">
        <title>The deep terrestrial virosphere.</title>
        <authorList>
            <person name="Holmfeldt K."/>
            <person name="Nilsson E."/>
            <person name="Simone D."/>
            <person name="Lopez-Fernandez M."/>
            <person name="Wu X."/>
            <person name="de Brujin I."/>
            <person name="Lundin D."/>
            <person name="Andersson A."/>
            <person name="Bertilsson S."/>
            <person name="Dopson M."/>
        </authorList>
    </citation>
    <scope>NUCLEOTIDE SEQUENCE</scope>
    <source>
        <strain evidence="2">MM415A00178</strain>
        <strain evidence="1">MM415B00368</strain>
    </source>
</reference>
<dbReference type="PANTHER" id="PTHR33415:SF12">
    <property type="entry name" value="PROTEIN EMBRYO DEFECTIVE 514"/>
    <property type="match status" value="1"/>
</dbReference>
<dbReference type="PANTHER" id="PTHR33415">
    <property type="entry name" value="PROTEIN EMBRYO DEFECTIVE 514"/>
    <property type="match status" value="1"/>
</dbReference>
<dbReference type="EMBL" id="MT142532">
    <property type="protein sequence ID" value="QJA84602.1"/>
    <property type="molecule type" value="Genomic_DNA"/>
</dbReference>
<evidence type="ECO:0000313" key="1">
    <source>
        <dbReference type="EMBL" id="QJA65977.1"/>
    </source>
</evidence>
<name>A0A6M3JAD2_9ZZZZ</name>
<dbReference type="Pfam" id="PF11523">
    <property type="entry name" value="DUF3223"/>
    <property type="match status" value="1"/>
</dbReference>
<protein>
    <recommendedName>
        <fullName evidence="3">DUF3223 domain-containing protein</fullName>
    </recommendedName>
</protein>
<proteinExistence type="predicted"/>
<gene>
    <name evidence="2" type="ORF">MM415A00178_0012</name>
    <name evidence="1" type="ORF">MM415B00368_0012</name>
</gene>
<organism evidence="1">
    <name type="scientific">viral metagenome</name>
    <dbReference type="NCBI Taxonomy" id="1070528"/>
    <lineage>
        <taxon>unclassified sequences</taxon>
        <taxon>metagenomes</taxon>
        <taxon>organismal metagenomes</taxon>
    </lineage>
</organism>
<dbReference type="EMBL" id="MT141547">
    <property type="protein sequence ID" value="QJA65977.1"/>
    <property type="molecule type" value="Genomic_DNA"/>
</dbReference>
<evidence type="ECO:0000313" key="2">
    <source>
        <dbReference type="EMBL" id="QJA84602.1"/>
    </source>
</evidence>
<sequence length="237" mass="26376">MLAIGDMSFATKKAALEHFRAVLGRSKVGETIDGPDHGQLLALLNRHPDALAKIGVGVAHFIVDVAAFGSRCFVVVRADGSSTDWSYRTAVAGVGRSLLEEFLAAARFEIAPEMQAFKREYFDRYESGMAPCQTTGQMISIHDAHVDHQPPHTFRAICDRFLDDEKMVPSYEWLSAPADNQHSCRFTNETLRQRFIDLHRRLADLQIVEASVNISAGSYGYRSATKEEAQRGLFDDP</sequence>
<dbReference type="AlphaFoldDB" id="A0A6M3JAD2"/>
<dbReference type="InterPro" id="IPR044673">
    <property type="entry name" value="DCL-like"/>
</dbReference>
<dbReference type="Gene3D" id="3.10.450.40">
    <property type="match status" value="1"/>
</dbReference>
<evidence type="ECO:0008006" key="3">
    <source>
        <dbReference type="Google" id="ProtNLM"/>
    </source>
</evidence>